<protein>
    <recommendedName>
        <fullName evidence="3">UPAR/Ly6 domain-containing protein</fullName>
    </recommendedName>
</protein>
<gene>
    <name evidence="4" type="ORF">DGAL_LOCUS7438</name>
</gene>
<dbReference type="Proteomes" id="UP000789390">
    <property type="component" value="Unassembled WGS sequence"/>
</dbReference>
<feature type="domain" description="UPAR/Ly6" evidence="3">
    <location>
        <begin position="72"/>
        <end position="117"/>
    </location>
</feature>
<feature type="chain" id="PRO_5035247724" description="UPAR/Ly6 domain-containing protein" evidence="2">
    <location>
        <begin position="24"/>
        <end position="382"/>
    </location>
</feature>
<name>A0A8J2RWU8_9CRUS</name>
<dbReference type="PANTHER" id="PTHR16983:SF10">
    <property type="entry name" value="PROTEIN QUIVER"/>
    <property type="match status" value="1"/>
</dbReference>
<proteinExistence type="predicted"/>
<evidence type="ECO:0000256" key="1">
    <source>
        <dbReference type="ARBA" id="ARBA00022729"/>
    </source>
</evidence>
<keyword evidence="1 2" id="KW-0732">Signal</keyword>
<dbReference type="Pfam" id="PF00021">
    <property type="entry name" value="UPAR_LY6"/>
    <property type="match status" value="2"/>
</dbReference>
<dbReference type="OrthoDB" id="6364297at2759"/>
<dbReference type="InterPro" id="IPR016054">
    <property type="entry name" value="LY6_UPA_recep-like"/>
</dbReference>
<evidence type="ECO:0000256" key="2">
    <source>
        <dbReference type="SAM" id="SignalP"/>
    </source>
</evidence>
<feature type="signal peptide" evidence="2">
    <location>
        <begin position="1"/>
        <end position="23"/>
    </location>
</feature>
<evidence type="ECO:0000313" key="5">
    <source>
        <dbReference type="Proteomes" id="UP000789390"/>
    </source>
</evidence>
<accession>A0A8J2RWU8</accession>
<sequence length="382" mass="41238">MNTMALLLAIGVVIILHCSHTDAKVIKIGGIKTPKPVRTPKPSTSRPWIVPTTVILPVGGFGRNYYVNKNSRLQCYSCEGSDNELCAVSPATSSKKVTCAEKNMFCSIVRKEVPITSTSGNANVTKTVDTTNQTDIVIVSTQMNTSLTSSSTSDPLSVNTPTTSTEFPISSSTVDSMTTDASISNIDANVSNASLTRTTREITTRVIIQRGCKSIDFIEGISLASSTKRAEITNRNMFMLNYVLPICAIPATDVRLRCYECDGTGLNDDCMVNPSKVGKVLTCQRNESCYVKRKTVVSSNSTTNSTETKITVKRGCRAASSSDDQNVITRTNSTSAVSCRLSDFCNSFDANRLVRSNSASGNHATFSSLVLTLFVSYLLLQK</sequence>
<dbReference type="EMBL" id="CAKKLH010000146">
    <property type="protein sequence ID" value="CAH0104531.1"/>
    <property type="molecule type" value="Genomic_DNA"/>
</dbReference>
<keyword evidence="5" id="KW-1185">Reference proteome</keyword>
<feature type="domain" description="UPAR/Ly6" evidence="3">
    <location>
        <begin position="255"/>
        <end position="347"/>
    </location>
</feature>
<reference evidence="4" key="1">
    <citation type="submission" date="2021-11" db="EMBL/GenBank/DDBJ databases">
        <authorList>
            <person name="Schell T."/>
        </authorList>
    </citation>
    <scope>NUCLEOTIDE SEQUENCE</scope>
    <source>
        <strain evidence="4">M5</strain>
    </source>
</reference>
<evidence type="ECO:0000313" key="4">
    <source>
        <dbReference type="EMBL" id="CAH0104531.1"/>
    </source>
</evidence>
<comment type="caution">
    <text evidence="4">The sequence shown here is derived from an EMBL/GenBank/DDBJ whole genome shotgun (WGS) entry which is preliminary data.</text>
</comment>
<evidence type="ECO:0000259" key="3">
    <source>
        <dbReference type="Pfam" id="PF00021"/>
    </source>
</evidence>
<dbReference type="AlphaFoldDB" id="A0A8J2RWU8"/>
<dbReference type="InterPro" id="IPR051110">
    <property type="entry name" value="Ly-6/neurotoxin-like_GPI-ap"/>
</dbReference>
<organism evidence="4 5">
    <name type="scientific">Daphnia galeata</name>
    <dbReference type="NCBI Taxonomy" id="27404"/>
    <lineage>
        <taxon>Eukaryota</taxon>
        <taxon>Metazoa</taxon>
        <taxon>Ecdysozoa</taxon>
        <taxon>Arthropoda</taxon>
        <taxon>Crustacea</taxon>
        <taxon>Branchiopoda</taxon>
        <taxon>Diplostraca</taxon>
        <taxon>Cladocera</taxon>
        <taxon>Anomopoda</taxon>
        <taxon>Daphniidae</taxon>
        <taxon>Daphnia</taxon>
    </lineage>
</organism>
<dbReference type="PANTHER" id="PTHR16983">
    <property type="entry name" value="UPAR/LY6 DOMAIN-CONTAINING PROTEIN"/>
    <property type="match status" value="1"/>
</dbReference>